<dbReference type="GO" id="GO:0003677">
    <property type="term" value="F:DNA binding"/>
    <property type="evidence" value="ECO:0007669"/>
    <property type="project" value="InterPro"/>
</dbReference>
<protein>
    <recommendedName>
        <fullName evidence="4">Tyr recombinase domain-containing protein</fullName>
    </recommendedName>
</protein>
<feature type="region of interest" description="Disordered" evidence="1">
    <location>
        <begin position="83"/>
        <end position="104"/>
    </location>
</feature>
<dbReference type="GO" id="GO:0015074">
    <property type="term" value="P:DNA integration"/>
    <property type="evidence" value="ECO:0007669"/>
    <property type="project" value="InterPro"/>
</dbReference>
<comment type="caution">
    <text evidence="2">The sequence shown here is derived from an EMBL/GenBank/DDBJ whole genome shotgun (WGS) entry which is preliminary data.</text>
</comment>
<evidence type="ECO:0008006" key="4">
    <source>
        <dbReference type="Google" id="ProtNLM"/>
    </source>
</evidence>
<dbReference type="Proteomes" id="UP000015354">
    <property type="component" value="Unassembled WGS sequence"/>
</dbReference>
<sequence length="104" mass="11636">MNRIRKKGARLFTKEDSSMARKMVSNVLRSIDRTMALPSVRKGAIRYCAKLGMTKEELRRMTGHTQDRTLDGYLGPGLRTTTAAVQPQADEGERLLLSAPNTLE</sequence>
<dbReference type="Gene3D" id="1.10.443.10">
    <property type="entry name" value="Intergrase catalytic core"/>
    <property type="match status" value="1"/>
</dbReference>
<reference evidence="2 3" key="1">
    <citation type="journal article" date="2013" name="PLoS ONE">
        <title>Predicting the Proteins of Angomonas deanei, Strigomonas culicis and Their Respective Endosymbionts Reveals New Aspects of the Trypanosomatidae Family.</title>
        <authorList>
            <person name="Motta M.C."/>
            <person name="Martins A.C."/>
            <person name="de Souza S.S."/>
            <person name="Catta-Preta C.M."/>
            <person name="Silva R."/>
            <person name="Klein C.C."/>
            <person name="de Almeida L.G."/>
            <person name="de Lima Cunha O."/>
            <person name="Ciapina L.P."/>
            <person name="Brocchi M."/>
            <person name="Colabardini A.C."/>
            <person name="de Araujo Lima B."/>
            <person name="Machado C.R."/>
            <person name="de Almeida Soares C.M."/>
            <person name="Probst C.M."/>
            <person name="de Menezes C.B."/>
            <person name="Thompson C.E."/>
            <person name="Bartholomeu D.C."/>
            <person name="Gradia D.F."/>
            <person name="Pavoni D.P."/>
            <person name="Grisard E.C."/>
            <person name="Fantinatti-Garboggini F."/>
            <person name="Marchini F.K."/>
            <person name="Rodrigues-Luiz G.F."/>
            <person name="Wagner G."/>
            <person name="Goldman G.H."/>
            <person name="Fietto J.L."/>
            <person name="Elias M.C."/>
            <person name="Goldman M.H."/>
            <person name="Sagot M.F."/>
            <person name="Pereira M."/>
            <person name="Stoco P.H."/>
            <person name="de Mendonca-Neto R.P."/>
            <person name="Teixeira S.M."/>
            <person name="Maciel T.E."/>
            <person name="de Oliveira Mendes T.A."/>
            <person name="Urmenyi T.P."/>
            <person name="de Souza W."/>
            <person name="Schenkman S."/>
            <person name="de Vasconcelos A.T."/>
        </authorList>
    </citation>
    <scope>NUCLEOTIDE SEQUENCE [LARGE SCALE GENOMIC DNA]</scope>
</reference>
<dbReference type="GO" id="GO:0006310">
    <property type="term" value="P:DNA recombination"/>
    <property type="evidence" value="ECO:0007669"/>
    <property type="project" value="InterPro"/>
</dbReference>
<dbReference type="EMBL" id="ATMH01011709">
    <property type="protein sequence ID" value="EPY15840.1"/>
    <property type="molecule type" value="Genomic_DNA"/>
</dbReference>
<accession>S9UZ57</accession>
<name>S9UZ57_9TRYP</name>
<evidence type="ECO:0000313" key="2">
    <source>
        <dbReference type="EMBL" id="EPY15840.1"/>
    </source>
</evidence>
<dbReference type="AlphaFoldDB" id="S9UZ57"/>
<dbReference type="OrthoDB" id="278292at2759"/>
<evidence type="ECO:0000256" key="1">
    <source>
        <dbReference type="SAM" id="MobiDB-lite"/>
    </source>
</evidence>
<dbReference type="InterPro" id="IPR013762">
    <property type="entry name" value="Integrase-like_cat_sf"/>
</dbReference>
<gene>
    <name evidence="2" type="ORF">STCU_11727</name>
</gene>
<evidence type="ECO:0000313" key="3">
    <source>
        <dbReference type="Proteomes" id="UP000015354"/>
    </source>
</evidence>
<proteinExistence type="predicted"/>
<keyword evidence="3" id="KW-1185">Reference proteome</keyword>
<organism evidence="2 3">
    <name type="scientific">Strigomonas culicis</name>
    <dbReference type="NCBI Taxonomy" id="28005"/>
    <lineage>
        <taxon>Eukaryota</taxon>
        <taxon>Discoba</taxon>
        <taxon>Euglenozoa</taxon>
        <taxon>Kinetoplastea</taxon>
        <taxon>Metakinetoplastina</taxon>
        <taxon>Trypanosomatida</taxon>
        <taxon>Trypanosomatidae</taxon>
        <taxon>Strigomonadinae</taxon>
        <taxon>Strigomonas</taxon>
    </lineage>
</organism>